<dbReference type="InterPro" id="IPR013783">
    <property type="entry name" value="Ig-like_fold"/>
</dbReference>
<dbReference type="InterPro" id="IPR015500">
    <property type="entry name" value="Peptidase_S8_subtilisin-rel"/>
</dbReference>
<feature type="signal peptide" evidence="7">
    <location>
        <begin position="1"/>
        <end position="22"/>
    </location>
</feature>
<dbReference type="PROSITE" id="PS00136">
    <property type="entry name" value="SUBTILASE_ASP"/>
    <property type="match status" value="1"/>
</dbReference>
<dbReference type="PANTHER" id="PTHR43399">
    <property type="entry name" value="SUBTILISIN-RELATED"/>
    <property type="match status" value="1"/>
</dbReference>
<dbReference type="SUPFAM" id="SSF49299">
    <property type="entry name" value="PKD domain"/>
    <property type="match status" value="1"/>
</dbReference>
<protein>
    <recommendedName>
        <fullName evidence="8">PKD domain-containing protein</fullName>
    </recommendedName>
</protein>
<feature type="active site" description="Charge relay system" evidence="5">
    <location>
        <position position="375"/>
    </location>
</feature>
<keyword evidence="10" id="KW-1185">Reference proteome</keyword>
<evidence type="ECO:0000256" key="1">
    <source>
        <dbReference type="ARBA" id="ARBA00011073"/>
    </source>
</evidence>
<dbReference type="InterPro" id="IPR054399">
    <property type="entry name" value="Fervidolysin-like_N_prodom"/>
</dbReference>
<dbReference type="InterPro" id="IPR034204">
    <property type="entry name" value="PfSUB1-like_cat_dom"/>
</dbReference>
<sequence length="960" mass="103557">MDWRLSLRALICGTLVSSASYGAVVDNNNTKQVSPNAKNELPKLLVRWEDNVVRSSRVRPSGVSIKKTFNHIKNVEVVEVQAGKTLKEALSEYEKIPGVAVVEPDYRVHSMLTPSDLDFGLLWGLDNASNTDINAPQAWDLTTGSPEVVVAVIDSGVDYTHDDLKANMWQNPNEVPDNGIDDDNNGYIDDVYGIDAANDDSDPMDDDNHGTHVSGTIAAALNNGKGVVGVAPNTKIIACKFLDSFGGGDTSDAIECLNYLYDLKVNHGVNIVATNNSWGGGGYSEILKDVIDQHKDAGMVFVAAAGNETRNIDIDLTYPASFDNENIISVAAIDEQNQIADFSNFGIENVDIAAPGVDIYSTLRDGQYGYMSGTSMAAPHVTGAIALLAAHLPSESADVYQRLVTQMGVRVPGLNGLVAHSQRMILWGENNDGPLNCEDKKVVRVLEPVSPDGVIFVTPNVDLPLKVSVHNCGKPVLDQTFLAKVDGEKRATLVDTGTGADDVAGDGIYHGMLSVDFLGTAVLSFSDESEADSGETTPSEDESNETIVGDIAGEFIINSNYRPSFTEVPYEFIEVEGTPLSLSLDDFEQININFPVKWPWADESEIFVGSNGIITAGAGVKEYHNSPLPYSLVNHGVMPFWDDLDPAGGSVTYSVIGNAPDRQLVVDYKDVQLYEVGSDSPEDRLTFQVVMSERTPEIVFNYKDVDVPSNSELGAGSSATIGYQYQNIASDLSYNSALLSSETSYKVSIGDINIDDFPEISTLSVSGVYRPGYPITLEVVSSAAEENAEIQLSVDFGEGESITVPSETANLSHIYAEAGTYNIEVSATWNDKKIFRTVVVNILELSQFEQELVNSEHQRTLDIVANDPESYGLDSPETLITATKESIDALASGGTYLLGSSEEITDLTAVFANAHLVWTYTDEGGFLGWSPDAAVKTKISNSGYDTLTKIEAGSGFWVKK</sequence>
<keyword evidence="3 5" id="KW-0378">Hydrolase</keyword>
<keyword evidence="4 5" id="KW-0720">Serine protease</keyword>
<dbReference type="PROSITE" id="PS50093">
    <property type="entry name" value="PKD"/>
    <property type="match status" value="1"/>
</dbReference>
<dbReference type="InterPro" id="IPR022398">
    <property type="entry name" value="Peptidase_S8_His-AS"/>
</dbReference>
<dbReference type="RefSeq" id="WP_344798191.1">
    <property type="nucleotide sequence ID" value="NZ_BAABBN010000007.1"/>
</dbReference>
<dbReference type="InterPro" id="IPR023828">
    <property type="entry name" value="Peptidase_S8_Ser-AS"/>
</dbReference>
<keyword evidence="7" id="KW-0732">Signal</keyword>
<dbReference type="Gene3D" id="3.40.50.200">
    <property type="entry name" value="Peptidase S8/S53 domain"/>
    <property type="match status" value="1"/>
</dbReference>
<dbReference type="EMBL" id="BAABBN010000007">
    <property type="protein sequence ID" value="GAA3924416.1"/>
    <property type="molecule type" value="Genomic_DNA"/>
</dbReference>
<evidence type="ECO:0000256" key="6">
    <source>
        <dbReference type="RuleBase" id="RU003355"/>
    </source>
</evidence>
<dbReference type="SUPFAM" id="SSF52743">
    <property type="entry name" value="Subtilisin-like"/>
    <property type="match status" value="1"/>
</dbReference>
<evidence type="ECO:0000313" key="9">
    <source>
        <dbReference type="EMBL" id="GAA3924416.1"/>
    </source>
</evidence>
<feature type="chain" id="PRO_5046690963" description="PKD domain-containing protein" evidence="7">
    <location>
        <begin position="23"/>
        <end position="960"/>
    </location>
</feature>
<evidence type="ECO:0000256" key="7">
    <source>
        <dbReference type="SAM" id="SignalP"/>
    </source>
</evidence>
<dbReference type="PANTHER" id="PTHR43399:SF4">
    <property type="entry name" value="CELL WALL-ASSOCIATED PROTEASE"/>
    <property type="match status" value="1"/>
</dbReference>
<dbReference type="PROSITE" id="PS00137">
    <property type="entry name" value="SUBTILASE_HIS"/>
    <property type="match status" value="1"/>
</dbReference>
<evidence type="ECO:0000256" key="5">
    <source>
        <dbReference type="PROSITE-ProRule" id="PRU01240"/>
    </source>
</evidence>
<dbReference type="PROSITE" id="PS00138">
    <property type="entry name" value="SUBTILASE_SER"/>
    <property type="match status" value="1"/>
</dbReference>
<dbReference type="InterPro" id="IPR000209">
    <property type="entry name" value="Peptidase_S8/S53_dom"/>
</dbReference>
<accession>A0ABP7MMB9</accession>
<dbReference type="PROSITE" id="PS51892">
    <property type="entry name" value="SUBTILASE"/>
    <property type="match status" value="1"/>
</dbReference>
<feature type="active site" description="Charge relay system" evidence="5">
    <location>
        <position position="154"/>
    </location>
</feature>
<dbReference type="InterPro" id="IPR023827">
    <property type="entry name" value="Peptidase_S8_Asp-AS"/>
</dbReference>
<evidence type="ECO:0000259" key="8">
    <source>
        <dbReference type="PROSITE" id="PS50093"/>
    </source>
</evidence>
<dbReference type="Proteomes" id="UP001501565">
    <property type="component" value="Unassembled WGS sequence"/>
</dbReference>
<proteinExistence type="inferred from homology"/>
<comment type="caution">
    <text evidence="9">The sequence shown here is derived from an EMBL/GenBank/DDBJ whole genome shotgun (WGS) entry which is preliminary data.</text>
</comment>
<gene>
    <name evidence="9" type="ORF">GCM10022277_20310</name>
</gene>
<dbReference type="InterPro" id="IPR035986">
    <property type="entry name" value="PKD_dom_sf"/>
</dbReference>
<dbReference type="InterPro" id="IPR051048">
    <property type="entry name" value="Peptidase_S8/S53_subtilisin"/>
</dbReference>
<dbReference type="InterPro" id="IPR036852">
    <property type="entry name" value="Peptidase_S8/S53_dom_sf"/>
</dbReference>
<feature type="domain" description="PKD" evidence="8">
    <location>
        <begin position="795"/>
        <end position="828"/>
    </location>
</feature>
<dbReference type="InterPro" id="IPR000601">
    <property type="entry name" value="PKD_dom"/>
</dbReference>
<feature type="active site" description="Charge relay system" evidence="5">
    <location>
        <position position="209"/>
    </location>
</feature>
<reference evidence="10" key="1">
    <citation type="journal article" date="2019" name="Int. J. Syst. Evol. Microbiol.">
        <title>The Global Catalogue of Microorganisms (GCM) 10K type strain sequencing project: providing services to taxonomists for standard genome sequencing and annotation.</title>
        <authorList>
            <consortium name="The Broad Institute Genomics Platform"/>
            <consortium name="The Broad Institute Genome Sequencing Center for Infectious Disease"/>
            <person name="Wu L."/>
            <person name="Ma J."/>
        </authorList>
    </citation>
    <scope>NUCLEOTIDE SEQUENCE [LARGE SCALE GENOMIC DNA]</scope>
    <source>
        <strain evidence="10">JCM 17551</strain>
    </source>
</reference>
<evidence type="ECO:0000256" key="3">
    <source>
        <dbReference type="ARBA" id="ARBA00022801"/>
    </source>
</evidence>
<dbReference type="Gene3D" id="2.60.40.10">
    <property type="entry name" value="Immunoglobulins"/>
    <property type="match status" value="1"/>
</dbReference>
<organism evidence="9 10">
    <name type="scientific">Litoribacillus peritrichatus</name>
    <dbReference type="NCBI Taxonomy" id="718191"/>
    <lineage>
        <taxon>Bacteria</taxon>
        <taxon>Pseudomonadati</taxon>
        <taxon>Pseudomonadota</taxon>
        <taxon>Gammaproteobacteria</taxon>
        <taxon>Oceanospirillales</taxon>
        <taxon>Oceanospirillaceae</taxon>
        <taxon>Litoribacillus</taxon>
    </lineage>
</organism>
<comment type="similarity">
    <text evidence="1 5 6">Belongs to the peptidase S8 family.</text>
</comment>
<name>A0ABP7MMB9_9GAMM</name>
<dbReference type="Pfam" id="PF00082">
    <property type="entry name" value="Peptidase_S8"/>
    <property type="match status" value="1"/>
</dbReference>
<evidence type="ECO:0000256" key="4">
    <source>
        <dbReference type="ARBA" id="ARBA00022825"/>
    </source>
</evidence>
<dbReference type="PRINTS" id="PR00723">
    <property type="entry name" value="SUBTILISIN"/>
</dbReference>
<dbReference type="Pfam" id="PF22148">
    <property type="entry name" value="Fervidolysin_NPro-like"/>
    <property type="match status" value="1"/>
</dbReference>
<dbReference type="Pfam" id="PF00801">
    <property type="entry name" value="PKD"/>
    <property type="match status" value="1"/>
</dbReference>
<dbReference type="CDD" id="cd07473">
    <property type="entry name" value="Peptidases_S8_Subtilisin_like"/>
    <property type="match status" value="1"/>
</dbReference>
<evidence type="ECO:0000313" key="10">
    <source>
        <dbReference type="Proteomes" id="UP001501565"/>
    </source>
</evidence>
<evidence type="ECO:0000256" key="2">
    <source>
        <dbReference type="ARBA" id="ARBA00022670"/>
    </source>
</evidence>
<keyword evidence="2 5" id="KW-0645">Protease</keyword>